<keyword evidence="10" id="KW-1185">Reference proteome</keyword>
<feature type="transmembrane region" description="Helical" evidence="6">
    <location>
        <begin position="482"/>
        <end position="502"/>
    </location>
</feature>
<evidence type="ECO:0008006" key="11">
    <source>
        <dbReference type="Google" id="ProtNLM"/>
    </source>
</evidence>
<evidence type="ECO:0000256" key="1">
    <source>
        <dbReference type="ARBA" id="ARBA00004651"/>
    </source>
</evidence>
<evidence type="ECO:0000256" key="3">
    <source>
        <dbReference type="ARBA" id="ARBA00022692"/>
    </source>
</evidence>
<evidence type="ECO:0000256" key="4">
    <source>
        <dbReference type="ARBA" id="ARBA00022989"/>
    </source>
</evidence>
<evidence type="ECO:0000313" key="10">
    <source>
        <dbReference type="Proteomes" id="UP000597444"/>
    </source>
</evidence>
<feature type="domain" description="ComEC/Rec2-related protein" evidence="7">
    <location>
        <begin position="236"/>
        <end position="503"/>
    </location>
</feature>
<dbReference type="Proteomes" id="UP000597444">
    <property type="component" value="Unassembled WGS sequence"/>
</dbReference>
<dbReference type="GO" id="GO:0005886">
    <property type="term" value="C:plasma membrane"/>
    <property type="evidence" value="ECO:0007669"/>
    <property type="project" value="UniProtKB-SubCell"/>
</dbReference>
<evidence type="ECO:0000256" key="2">
    <source>
        <dbReference type="ARBA" id="ARBA00022475"/>
    </source>
</evidence>
<feature type="transmembrane region" description="Helical" evidence="6">
    <location>
        <begin position="387"/>
        <end position="409"/>
    </location>
</feature>
<dbReference type="InterPro" id="IPR004477">
    <property type="entry name" value="ComEC_N"/>
</dbReference>
<feature type="transmembrane region" description="Helical" evidence="6">
    <location>
        <begin position="216"/>
        <end position="238"/>
    </location>
</feature>
<feature type="transmembrane region" description="Helical" evidence="6">
    <location>
        <begin position="58"/>
        <end position="75"/>
    </location>
</feature>
<dbReference type="InterPro" id="IPR036866">
    <property type="entry name" value="RibonucZ/Hydroxyglut_hydro"/>
</dbReference>
<gene>
    <name evidence="9" type="ORF">KSF_018450</name>
</gene>
<proteinExistence type="predicted"/>
<dbReference type="Pfam" id="PF03772">
    <property type="entry name" value="Competence"/>
    <property type="match status" value="1"/>
</dbReference>
<feature type="transmembrane region" description="Helical" evidence="6">
    <location>
        <begin position="354"/>
        <end position="375"/>
    </location>
</feature>
<name>A0A8J3IHZ4_9CHLR</name>
<dbReference type="EMBL" id="BNJK01000001">
    <property type="protein sequence ID" value="GHO91797.1"/>
    <property type="molecule type" value="Genomic_DNA"/>
</dbReference>
<feature type="transmembrane region" description="Helical" evidence="6">
    <location>
        <begin position="330"/>
        <end position="348"/>
    </location>
</feature>
<keyword evidence="5 6" id="KW-0472">Membrane</keyword>
<dbReference type="InterPro" id="IPR025405">
    <property type="entry name" value="DUF4131"/>
</dbReference>
<feature type="transmembrane region" description="Helical" evidence="6">
    <location>
        <begin position="34"/>
        <end position="51"/>
    </location>
</feature>
<feature type="transmembrane region" description="Helical" evidence="6">
    <location>
        <begin position="526"/>
        <end position="547"/>
    </location>
</feature>
<dbReference type="AlphaFoldDB" id="A0A8J3IHZ4"/>
<comment type="caution">
    <text evidence="9">The sequence shown here is derived from an EMBL/GenBank/DDBJ whole genome shotgun (WGS) entry which is preliminary data.</text>
</comment>
<dbReference type="PANTHER" id="PTHR30619">
    <property type="entry name" value="DNA INTERNALIZATION/COMPETENCE PROTEIN COMEC/REC2"/>
    <property type="match status" value="1"/>
</dbReference>
<dbReference type="RefSeq" id="WP_220202671.1">
    <property type="nucleotide sequence ID" value="NZ_BNJK01000001.1"/>
</dbReference>
<accession>A0A8J3IHZ4</accession>
<dbReference type="PANTHER" id="PTHR30619:SF7">
    <property type="entry name" value="BETA-LACTAMASE DOMAIN PROTEIN"/>
    <property type="match status" value="1"/>
</dbReference>
<feature type="transmembrane region" description="Helical" evidence="6">
    <location>
        <begin position="283"/>
        <end position="301"/>
    </location>
</feature>
<keyword evidence="2" id="KW-1003">Cell membrane</keyword>
<feature type="transmembrane region" description="Helical" evidence="6">
    <location>
        <begin position="9"/>
        <end position="28"/>
    </location>
</feature>
<evidence type="ECO:0000256" key="5">
    <source>
        <dbReference type="ARBA" id="ARBA00023136"/>
    </source>
</evidence>
<sequence length="823" mass="88394">MKAVLVPRGLLLVAIGLLWLAGIFLGSFLTMPPLVFLIGAAMALILCLLLWQYQQERMLLLLLFCLLAGAWRYSLALPANTPHSIASYIGSPSLQIRGVVADEPKLQGRSRTLLITVNQVSNDNGASWQEAAGTILVYSSGITIETPYGANYGDSVKLQGKLQPPEPQSAPGIFASMTFPRISVQGTGGNILIVWLYHLRVLLANIITQALPQPEAALLIALLLSLHTPALAPLIPAFNATGTAHLIAPSGFKVTILAGIISNMMSLLEKASGSKRGRAKSPLRWITTASTIVTILAYTLLSGAGPAALRAGIMGMLLVVAPRTGRTYNIYTSLSLAAIIISAIDPLTLWSVSFLLSFLGTLGIVMLTPFFERLLHPMQRLLFGHTLVEIVAVTLAAQIATFPITTIVFQQLSFIALFANVLTVPLLGTFLVLGLLVGIGGLIFIPLGMLCGWLAWPFLWYLKTVIDICAATPGAAIPLNTMSSVVAWGYYIALASLYIILLRKRDDTTKRKQHTGAKVSPSSRRLLRILQLGVAALIILGTGVSVLTPQSTDKFSVSFLDVGPARSVSQGEAIFIRTAQGQTVLIDGGLDAASLSQALDSRLPSWQRTLDVVVLTAARPEHITGLLDVIQRFQIKEVIDAGMLHPNTTYALWRRIINERNLPYLSVSEGTTIPIGAGVALQILWPQHLHKGSNEVWDNSLIVRVQAPGMHTLLLGAAAQSQYALTGLLMNLTSSYLEADIVQIVGEINKTYPTALQEVLRKAHPTALIITPPSVRANQSKGSDPVASNPLPATETDCQVIQTAQTGTVEIESNADGWNVNIL</sequence>
<keyword evidence="3 6" id="KW-0812">Transmembrane</keyword>
<evidence type="ECO:0000313" key="9">
    <source>
        <dbReference type="EMBL" id="GHO91797.1"/>
    </source>
</evidence>
<organism evidence="9 10">
    <name type="scientific">Reticulibacter mediterranei</name>
    <dbReference type="NCBI Taxonomy" id="2778369"/>
    <lineage>
        <taxon>Bacteria</taxon>
        <taxon>Bacillati</taxon>
        <taxon>Chloroflexota</taxon>
        <taxon>Ktedonobacteria</taxon>
        <taxon>Ktedonobacterales</taxon>
        <taxon>Reticulibacteraceae</taxon>
        <taxon>Reticulibacter</taxon>
    </lineage>
</organism>
<comment type="subcellular location">
    <subcellularLocation>
        <location evidence="1">Cell membrane</location>
        <topology evidence="1">Multi-pass membrane protein</topology>
    </subcellularLocation>
</comment>
<feature type="transmembrane region" description="Helical" evidence="6">
    <location>
        <begin position="415"/>
        <end position="436"/>
    </location>
</feature>
<evidence type="ECO:0000259" key="8">
    <source>
        <dbReference type="Pfam" id="PF13567"/>
    </source>
</evidence>
<keyword evidence="4 6" id="KW-1133">Transmembrane helix</keyword>
<evidence type="ECO:0000256" key="6">
    <source>
        <dbReference type="SAM" id="Phobius"/>
    </source>
</evidence>
<dbReference type="InterPro" id="IPR052159">
    <property type="entry name" value="Competence_DNA_uptake"/>
</dbReference>
<dbReference type="Pfam" id="PF13567">
    <property type="entry name" value="DUF4131"/>
    <property type="match status" value="1"/>
</dbReference>
<protein>
    <recommendedName>
        <fullName evidence="11">DNA internalization-related competence protein ComEC/Rec2</fullName>
    </recommendedName>
</protein>
<dbReference type="Gene3D" id="3.60.15.10">
    <property type="entry name" value="Ribonuclease Z/Hydroxyacylglutathione hydrolase-like"/>
    <property type="match status" value="1"/>
</dbReference>
<dbReference type="SUPFAM" id="SSF56281">
    <property type="entry name" value="Metallo-hydrolase/oxidoreductase"/>
    <property type="match status" value="1"/>
</dbReference>
<feature type="transmembrane region" description="Helical" evidence="6">
    <location>
        <begin position="443"/>
        <end position="462"/>
    </location>
</feature>
<reference evidence="9" key="1">
    <citation type="submission" date="2020-10" db="EMBL/GenBank/DDBJ databases">
        <title>Taxonomic study of unclassified bacteria belonging to the class Ktedonobacteria.</title>
        <authorList>
            <person name="Yabe S."/>
            <person name="Wang C.M."/>
            <person name="Zheng Y."/>
            <person name="Sakai Y."/>
            <person name="Cavaletti L."/>
            <person name="Monciardini P."/>
            <person name="Donadio S."/>
        </authorList>
    </citation>
    <scope>NUCLEOTIDE SEQUENCE</scope>
    <source>
        <strain evidence="9">ID150040</strain>
    </source>
</reference>
<dbReference type="NCBIfam" id="TIGR00360">
    <property type="entry name" value="ComEC_N-term"/>
    <property type="match status" value="1"/>
</dbReference>
<evidence type="ECO:0000259" key="7">
    <source>
        <dbReference type="Pfam" id="PF03772"/>
    </source>
</evidence>
<feature type="domain" description="DUF4131" evidence="8">
    <location>
        <begin position="31"/>
        <end position="174"/>
    </location>
</feature>
<feature type="transmembrane region" description="Helical" evidence="6">
    <location>
        <begin position="182"/>
        <end position="204"/>
    </location>
</feature>